<dbReference type="Proteomes" id="UP000236291">
    <property type="component" value="Unassembled WGS sequence"/>
</dbReference>
<feature type="region of interest" description="Disordered" evidence="1">
    <location>
        <begin position="269"/>
        <end position="295"/>
    </location>
</feature>
<reference evidence="2 3" key="1">
    <citation type="journal article" date="2014" name="Am. J. Bot.">
        <title>Genome assembly and annotation for red clover (Trifolium pratense; Fabaceae).</title>
        <authorList>
            <person name="Istvanek J."/>
            <person name="Jaros M."/>
            <person name="Krenek A."/>
            <person name="Repkova J."/>
        </authorList>
    </citation>
    <scope>NUCLEOTIDE SEQUENCE [LARGE SCALE GENOMIC DNA]</scope>
    <source>
        <strain evidence="3">cv. Tatra</strain>
        <tissue evidence="2">Young leaves</tissue>
    </source>
</reference>
<evidence type="ECO:0000256" key="1">
    <source>
        <dbReference type="SAM" id="MobiDB-lite"/>
    </source>
</evidence>
<dbReference type="PANTHER" id="PTHR12550:SF49">
    <property type="entry name" value="PROTEIN HUA2-LIKE 2-RELATED"/>
    <property type="match status" value="1"/>
</dbReference>
<organism evidence="2 3">
    <name type="scientific">Trifolium pratense</name>
    <name type="common">Red clover</name>
    <dbReference type="NCBI Taxonomy" id="57577"/>
    <lineage>
        <taxon>Eukaryota</taxon>
        <taxon>Viridiplantae</taxon>
        <taxon>Streptophyta</taxon>
        <taxon>Embryophyta</taxon>
        <taxon>Tracheophyta</taxon>
        <taxon>Spermatophyta</taxon>
        <taxon>Magnoliopsida</taxon>
        <taxon>eudicotyledons</taxon>
        <taxon>Gunneridae</taxon>
        <taxon>Pentapetalae</taxon>
        <taxon>rosids</taxon>
        <taxon>fabids</taxon>
        <taxon>Fabales</taxon>
        <taxon>Fabaceae</taxon>
        <taxon>Papilionoideae</taxon>
        <taxon>50 kb inversion clade</taxon>
        <taxon>NPAAA clade</taxon>
        <taxon>Hologalegina</taxon>
        <taxon>IRL clade</taxon>
        <taxon>Trifolieae</taxon>
        <taxon>Trifolium</taxon>
    </lineage>
</organism>
<evidence type="ECO:0008006" key="4">
    <source>
        <dbReference type="Google" id="ProtNLM"/>
    </source>
</evidence>
<reference evidence="2 3" key="2">
    <citation type="journal article" date="2017" name="Front. Plant Sci.">
        <title>Gene Classification and Mining of Molecular Markers Useful in Red Clover (Trifolium pratense) Breeding.</title>
        <authorList>
            <person name="Istvanek J."/>
            <person name="Dluhosova J."/>
            <person name="Dluhos P."/>
            <person name="Patkova L."/>
            <person name="Nedelnik J."/>
            <person name="Repkova J."/>
        </authorList>
    </citation>
    <scope>NUCLEOTIDE SEQUENCE [LARGE SCALE GENOMIC DNA]</scope>
    <source>
        <strain evidence="3">cv. Tatra</strain>
        <tissue evidence="2">Young leaves</tissue>
    </source>
</reference>
<dbReference type="AlphaFoldDB" id="A0A2K3NNL0"/>
<accession>A0A2K3NNL0</accession>
<gene>
    <name evidence="2" type="ORF">L195_g001049</name>
</gene>
<dbReference type="STRING" id="57577.A0A2K3NNL0"/>
<feature type="compositionally biased region" description="Basic and acidic residues" evidence="1">
    <location>
        <begin position="509"/>
        <end position="525"/>
    </location>
</feature>
<feature type="region of interest" description="Disordered" evidence="1">
    <location>
        <begin position="509"/>
        <end position="533"/>
    </location>
</feature>
<evidence type="ECO:0000313" key="3">
    <source>
        <dbReference type="Proteomes" id="UP000236291"/>
    </source>
</evidence>
<proteinExistence type="predicted"/>
<dbReference type="PANTHER" id="PTHR12550">
    <property type="entry name" value="HEPATOMA-DERIVED GROWTH FACTOR-RELATED"/>
    <property type="match status" value="1"/>
</dbReference>
<dbReference type="EMBL" id="ASHM01000400">
    <property type="protein sequence ID" value="PNY04624.1"/>
    <property type="molecule type" value="Genomic_DNA"/>
</dbReference>
<feature type="compositionally biased region" description="Basic residues" evidence="1">
    <location>
        <begin position="269"/>
        <end position="283"/>
    </location>
</feature>
<comment type="caution">
    <text evidence="2">The sequence shown here is derived from an EMBL/GenBank/DDBJ whole genome shotgun (WGS) entry which is preliminary data.</text>
</comment>
<evidence type="ECO:0000313" key="2">
    <source>
        <dbReference type="EMBL" id="PNY04624.1"/>
    </source>
</evidence>
<feature type="region of interest" description="Disordered" evidence="1">
    <location>
        <begin position="805"/>
        <end position="825"/>
    </location>
</feature>
<feature type="compositionally biased region" description="Polar residues" evidence="1">
    <location>
        <begin position="284"/>
        <end position="293"/>
    </location>
</feature>
<sequence length="878" mass="94988">MGCAFCSPADIEAFTEEKKQSLANRQGRGSDFVRAVQEIIECYEKLNRGTRVDETSSGGEVANADAVNSLDVSANSGFEDHVDSPWTINSQIKSPNSVTGNPELVYAVEDDSVVAPRDESYIKKATADTVATATVKSLLPVKLGNEPVQRFRSSSQIQNFVVHRSDGVNNGGNISIDAIQKKTIRRIKHIRNSPEFFGCNDTNSSAFASNVSMDENGSEINTINSDACSLNEGSAIDSILKLEQSDIIECSKYEVGLNKVLDRETKAVVGKKKRKPNTMRKTKNVGTQNTNPHLHNFSEIPKERCSDQEGDEHLPLLKRARVRMANSSFTKEEHNRIAQVREKSCKEAIVGTPLQIVTSSNCENGCLADGDSSALNGVLGNVSPKLLAPCSENGSHASKVKKDQLFGCSVDDESLLPPSKRIHRALKAMSANAAEERACIESPPSIMTSSGRSCISTIKRCSCMAIDNQGGNDLELKGSDSCGIDCSDNRVCSFSTCSNPMIFRENKSSFEEDKQLAKSQQHESGNDVIPGAKHQIGEEPSDSVVCAPAKIDSQVLMHEKLSPNLDVKCFQVGGNQDSPKADESIRPAIHSNTSDTLDRHGINFDPVAGPNESGELLPQKCISTPQNFMVECEDMKGTADDRSQINDTILKIPHSICMLLPVQAVLLYIPLTTCSLGITFLEAIAVYIIEEFEQSAIVHDPRYAHLCCQTTIFSIQQHWHVVVNEVKCKGQQGDMISLSTSNGCSGEKGALGIPASSSLTDGGVCIPQGSTPNTLVRNVSTSDSSNIHQNGSCSPDVLQKNILSGPVDEGKDGAVPNQQSRSMDKSTEAGNAALLYFEAMLGTLKRTKENISRATRIAIDCAKFGFATKIYLSILCYC</sequence>
<name>A0A2K3NNL0_TRIPR</name>
<protein>
    <recommendedName>
        <fullName evidence="4">HUA2-like protein 3-like</fullName>
    </recommendedName>
</protein>